<gene>
    <name evidence="3" type="ORF">SLA_5997</name>
</gene>
<feature type="region of interest" description="Disordered" evidence="1">
    <location>
        <begin position="19"/>
        <end position="38"/>
    </location>
</feature>
<sequence length="201" mass="20738">MACGAAALLGVLALAGPAHASGAETGPTGSQAARPAAAQDAGAWTEARAAALAHVRVPAATGGKDSAKPRHVVIPERRLPDGAARTSGAAAGSYRATFTVGGHTSTVQMNVYTGSDGHDHVWGEGWLYGGGEALYLDISRDGGSSWTPFVDYQVPSGVYTSTPSHYDGPGYWIRVCGANPNYGDPYGNPQWGWNIGCTVWH</sequence>
<dbReference type="EMBL" id="AP017424">
    <property type="protein sequence ID" value="BAU86866.1"/>
    <property type="molecule type" value="Genomic_DNA"/>
</dbReference>
<dbReference type="Proteomes" id="UP000217676">
    <property type="component" value="Chromosome"/>
</dbReference>
<dbReference type="AlphaFoldDB" id="A0A160P6R4"/>
<dbReference type="KEGG" id="slau:SLA_5997"/>
<keyword evidence="4" id="KW-1185">Reference proteome</keyword>
<evidence type="ECO:0000313" key="4">
    <source>
        <dbReference type="Proteomes" id="UP000217676"/>
    </source>
</evidence>
<evidence type="ECO:0000256" key="2">
    <source>
        <dbReference type="SAM" id="SignalP"/>
    </source>
</evidence>
<name>A0A160P6R4_STRLU</name>
<reference evidence="3 4" key="1">
    <citation type="journal article" date="2016" name="Genome Announc.">
        <title>Complete Genome Sequence of Thiostrepton-Producing Streptomyces laurentii ATCC 31255.</title>
        <authorList>
            <person name="Doi K."/>
            <person name="Fujino Y."/>
            <person name="Nagayoshi Y."/>
            <person name="Ohshima T."/>
            <person name="Ogata S."/>
        </authorList>
    </citation>
    <scope>NUCLEOTIDE SEQUENCE [LARGE SCALE GENOMIC DNA]</scope>
    <source>
        <strain evidence="3 4">ATCC 31255</strain>
    </source>
</reference>
<evidence type="ECO:0000313" key="3">
    <source>
        <dbReference type="EMBL" id="BAU86866.1"/>
    </source>
</evidence>
<accession>A0A160P6R4</accession>
<organism evidence="3 4">
    <name type="scientific">Streptomyces laurentii</name>
    <dbReference type="NCBI Taxonomy" id="39478"/>
    <lineage>
        <taxon>Bacteria</taxon>
        <taxon>Bacillati</taxon>
        <taxon>Actinomycetota</taxon>
        <taxon>Actinomycetes</taxon>
        <taxon>Kitasatosporales</taxon>
        <taxon>Streptomycetaceae</taxon>
        <taxon>Streptomyces</taxon>
    </lineage>
</organism>
<evidence type="ECO:0000256" key="1">
    <source>
        <dbReference type="SAM" id="MobiDB-lite"/>
    </source>
</evidence>
<feature type="signal peptide" evidence="2">
    <location>
        <begin position="1"/>
        <end position="20"/>
    </location>
</feature>
<protein>
    <submittedName>
        <fullName evidence="3">Uncharacterized protein</fullName>
    </submittedName>
</protein>
<keyword evidence="2" id="KW-0732">Signal</keyword>
<feature type="chain" id="PRO_5007818521" evidence="2">
    <location>
        <begin position="21"/>
        <end position="201"/>
    </location>
</feature>
<proteinExistence type="predicted"/>